<feature type="active site" description="Proton acceptor" evidence="9 10">
    <location>
        <position position="342"/>
    </location>
</feature>
<keyword evidence="9" id="KW-0963">Cytoplasm</keyword>
<feature type="binding site" evidence="9 11">
    <location>
        <position position="247"/>
    </location>
    <ligand>
        <name>Mg(2+)</name>
        <dbReference type="ChEBI" id="CHEBI:18420"/>
    </ligand>
</feature>
<comment type="cofactor">
    <cofactor evidence="11">
        <name>Mg(2+)</name>
        <dbReference type="ChEBI" id="CHEBI:18420"/>
    </cofactor>
    <text evidence="11">Mg(2+) is required for catalysis and for stabilizing the dimer.</text>
</comment>
<feature type="binding site" evidence="9">
    <location>
        <position position="371"/>
    </location>
    <ligand>
        <name>(2R)-2-phosphoglycerate</name>
        <dbReference type="ChEBI" id="CHEBI:58289"/>
    </ligand>
</feature>
<comment type="function">
    <text evidence="9">Catalyzes the reversible conversion of 2-phosphoglycerate (2-PG) into phosphoenolpyruvate (PEP). It is essential for the degradation of carbohydrates via glycolysis.</text>
</comment>
<feature type="domain" description="Enolase N-terminal" evidence="14">
    <location>
        <begin position="6"/>
        <end position="136"/>
    </location>
</feature>
<evidence type="ECO:0000256" key="4">
    <source>
        <dbReference type="ARBA" id="ARBA00017068"/>
    </source>
</evidence>
<dbReference type="SFLD" id="SFLDF00002">
    <property type="entry name" value="enolase"/>
    <property type="match status" value="1"/>
</dbReference>
<dbReference type="InterPro" id="IPR020811">
    <property type="entry name" value="Enolase_N"/>
</dbReference>
<evidence type="ECO:0000259" key="13">
    <source>
        <dbReference type="SMART" id="SM01192"/>
    </source>
</evidence>
<dbReference type="Proteomes" id="UP000542813">
    <property type="component" value="Unassembled WGS sequence"/>
</dbReference>
<dbReference type="PRINTS" id="PR00148">
    <property type="entry name" value="ENOLASE"/>
</dbReference>
<dbReference type="SFLD" id="SFLDS00001">
    <property type="entry name" value="Enolase"/>
    <property type="match status" value="1"/>
</dbReference>
<dbReference type="EMBL" id="JACHMM010000001">
    <property type="protein sequence ID" value="MBB5791282.1"/>
    <property type="molecule type" value="Genomic_DNA"/>
</dbReference>
<dbReference type="SUPFAM" id="SSF51604">
    <property type="entry name" value="Enolase C-terminal domain-like"/>
    <property type="match status" value="1"/>
</dbReference>
<reference evidence="15 16" key="1">
    <citation type="submission" date="2020-08" db="EMBL/GenBank/DDBJ databases">
        <title>Sequencing the genomes of 1000 actinobacteria strains.</title>
        <authorList>
            <person name="Klenk H.-P."/>
        </authorList>
    </citation>
    <scope>NUCLEOTIDE SEQUENCE [LARGE SCALE GENOMIC DNA]</scope>
    <source>
        <strain evidence="15 16">DSM 102122</strain>
    </source>
</reference>
<feature type="binding site" evidence="9">
    <location>
        <position position="393"/>
    </location>
    <ligand>
        <name>(2R)-2-phosphoglycerate</name>
        <dbReference type="ChEBI" id="CHEBI:58289"/>
    </ligand>
</feature>
<evidence type="ECO:0000256" key="1">
    <source>
        <dbReference type="ARBA" id="ARBA00005031"/>
    </source>
</evidence>
<evidence type="ECO:0000256" key="10">
    <source>
        <dbReference type="PIRSR" id="PIRSR001400-1"/>
    </source>
</evidence>
<proteinExistence type="inferred from homology"/>
<dbReference type="SUPFAM" id="SSF54826">
    <property type="entry name" value="Enolase N-terminal domain-like"/>
    <property type="match status" value="1"/>
</dbReference>
<evidence type="ECO:0000256" key="7">
    <source>
        <dbReference type="ARBA" id="ARBA00023152"/>
    </source>
</evidence>
<dbReference type="SMART" id="SM01192">
    <property type="entry name" value="Enolase_C"/>
    <property type="match status" value="1"/>
</dbReference>
<evidence type="ECO:0000256" key="6">
    <source>
        <dbReference type="ARBA" id="ARBA00022842"/>
    </source>
</evidence>
<evidence type="ECO:0000313" key="16">
    <source>
        <dbReference type="Proteomes" id="UP000542813"/>
    </source>
</evidence>
<keyword evidence="8 9" id="KW-0456">Lyase</keyword>
<dbReference type="InterPro" id="IPR036849">
    <property type="entry name" value="Enolase-like_C_sf"/>
</dbReference>
<keyword evidence="5 9" id="KW-0964">Secreted</keyword>
<dbReference type="AlphaFoldDB" id="A0A7W9GWD7"/>
<evidence type="ECO:0000313" key="15">
    <source>
        <dbReference type="EMBL" id="MBB5791282.1"/>
    </source>
</evidence>
<dbReference type="SMART" id="SM01193">
    <property type="entry name" value="Enolase_N"/>
    <property type="match status" value="1"/>
</dbReference>
<dbReference type="PIRSF" id="PIRSF001400">
    <property type="entry name" value="Enolase"/>
    <property type="match status" value="1"/>
</dbReference>
<dbReference type="InterPro" id="IPR000941">
    <property type="entry name" value="Enolase"/>
</dbReference>
<dbReference type="GO" id="GO:0000287">
    <property type="term" value="F:magnesium ion binding"/>
    <property type="evidence" value="ECO:0007669"/>
    <property type="project" value="UniProtKB-UniRule"/>
</dbReference>
<comment type="cofactor">
    <cofactor evidence="9">
        <name>Mg(2+)</name>
        <dbReference type="ChEBI" id="CHEBI:18420"/>
    </cofactor>
    <text evidence="9">Binds a second Mg(2+) ion via substrate during catalysis.</text>
</comment>
<dbReference type="SFLD" id="SFLDG00178">
    <property type="entry name" value="enolase"/>
    <property type="match status" value="1"/>
</dbReference>
<accession>A0A7W9GWD7</accession>
<dbReference type="PANTHER" id="PTHR11902">
    <property type="entry name" value="ENOLASE"/>
    <property type="match status" value="1"/>
</dbReference>
<dbReference type="GO" id="GO:0009986">
    <property type="term" value="C:cell surface"/>
    <property type="evidence" value="ECO:0007669"/>
    <property type="project" value="UniProtKB-SubCell"/>
</dbReference>
<feature type="binding site" evidence="9">
    <location>
        <position position="372"/>
    </location>
    <ligand>
        <name>(2R)-2-phosphoglycerate</name>
        <dbReference type="ChEBI" id="CHEBI:58289"/>
    </ligand>
</feature>
<evidence type="ECO:0000256" key="5">
    <source>
        <dbReference type="ARBA" id="ARBA00022525"/>
    </source>
</evidence>
<evidence type="ECO:0000256" key="2">
    <source>
        <dbReference type="ARBA" id="ARBA00009604"/>
    </source>
</evidence>
<feature type="active site" description="Proton donor" evidence="9 10">
    <location>
        <position position="210"/>
    </location>
</feature>
<feature type="region of interest" description="Disordered" evidence="12">
    <location>
        <begin position="36"/>
        <end position="55"/>
    </location>
</feature>
<keyword evidence="16" id="KW-1185">Reference proteome</keyword>
<feature type="binding site" evidence="9">
    <location>
        <position position="167"/>
    </location>
    <ligand>
        <name>(2R)-2-phosphoglycerate</name>
        <dbReference type="ChEBI" id="CHEBI:58289"/>
    </ligand>
</feature>
<comment type="similarity">
    <text evidence="2 9">Belongs to the enolase family.</text>
</comment>
<dbReference type="Gene3D" id="3.30.390.10">
    <property type="entry name" value="Enolase-like, N-terminal domain"/>
    <property type="match status" value="1"/>
</dbReference>
<evidence type="ECO:0000256" key="3">
    <source>
        <dbReference type="ARBA" id="ARBA00012058"/>
    </source>
</evidence>
<evidence type="ECO:0000259" key="14">
    <source>
        <dbReference type="SMART" id="SM01193"/>
    </source>
</evidence>
<evidence type="ECO:0000256" key="8">
    <source>
        <dbReference type="ARBA" id="ARBA00023239"/>
    </source>
</evidence>
<keyword evidence="6 9" id="KW-0460">Magnesium</keyword>
<feature type="binding site" evidence="9 11">
    <location>
        <position position="317"/>
    </location>
    <ligand>
        <name>Mg(2+)</name>
        <dbReference type="ChEBI" id="CHEBI:18420"/>
    </ligand>
</feature>
<dbReference type="Gene3D" id="3.20.20.120">
    <property type="entry name" value="Enolase-like C-terminal domain"/>
    <property type="match status" value="1"/>
</dbReference>
<dbReference type="GO" id="GO:0000015">
    <property type="term" value="C:phosphopyruvate hydratase complex"/>
    <property type="evidence" value="ECO:0007669"/>
    <property type="project" value="InterPro"/>
</dbReference>
<sequence length="436" mass="44459">MTATTITEVLAWEALDSRGRPTVACRVELAGGATGRAVAPSGASTGGHEARELRDGDPARYGGYGVLRAVASVGATLAPLVTGLDAVDQTAVDAALESADDDPLLGTVGANAVLAVSLATLRAAAASTGRPLWRHAADDGGGAPLLPLPMVNIVSGGAHAGRALDLQDVLAVPVGATSFAQAIEWAARVRAAAADLLDQRGVPTALVADEGGLAGGLDGNEAALALVTDAVQHAGLTPGADVGIAVDLAANQLHDGTGYRLERDGVTLDTAAWLRRLEAWCRDYPVVSLEDVLVEDDWAGWATATGALGATRQLLGDDLFATNAGRLRRGIDDGVANAVLVKANQAGTVSRARHVTELARAAGYATVISARSGDTEDDWLADLAVGWRTGQIKVGSTMRSERTAKWNRLLEIEATAGDGGAAFAGAAALSRSPARR</sequence>
<protein>
    <recommendedName>
        <fullName evidence="4 9">Enolase</fullName>
        <ecNumber evidence="3 9">4.2.1.11</ecNumber>
    </recommendedName>
    <alternativeName>
        <fullName evidence="9">2-phospho-D-glycerate hydro-lyase</fullName>
    </alternativeName>
    <alternativeName>
        <fullName evidence="9">2-phosphoglycerate dehydratase</fullName>
    </alternativeName>
</protein>
<keyword evidence="9 11" id="KW-0479">Metal-binding</keyword>
<gene>
    <name evidence="9" type="primary">eno</name>
    <name evidence="15" type="ORF">HD601_005857</name>
</gene>
<dbReference type="EC" id="4.2.1.11" evidence="3 9"/>
<feature type="binding site" evidence="9">
    <location>
        <position position="342"/>
    </location>
    <ligand>
        <name>(2R)-2-phosphoglycerate</name>
        <dbReference type="ChEBI" id="CHEBI:58289"/>
    </ligand>
</feature>
<dbReference type="GO" id="GO:0006096">
    <property type="term" value="P:glycolytic process"/>
    <property type="evidence" value="ECO:0007669"/>
    <property type="project" value="UniProtKB-UniRule"/>
</dbReference>
<dbReference type="Pfam" id="PF00113">
    <property type="entry name" value="Enolase_C"/>
    <property type="match status" value="1"/>
</dbReference>
<evidence type="ECO:0000256" key="12">
    <source>
        <dbReference type="SAM" id="MobiDB-lite"/>
    </source>
</evidence>
<dbReference type="InterPro" id="IPR029017">
    <property type="entry name" value="Enolase-like_N"/>
</dbReference>
<dbReference type="UniPathway" id="UPA00109">
    <property type="reaction ID" value="UER00187"/>
</dbReference>
<keyword evidence="7 9" id="KW-0324">Glycolysis</keyword>
<dbReference type="HAMAP" id="MF_00318">
    <property type="entry name" value="Enolase"/>
    <property type="match status" value="1"/>
</dbReference>
<dbReference type="RefSeq" id="WP_184827930.1">
    <property type="nucleotide sequence ID" value="NZ_JACHMM010000001.1"/>
</dbReference>
<name>A0A7W9GWD7_9ACTN</name>
<comment type="caution">
    <text evidence="15">The sequence shown here is derived from an EMBL/GenBank/DDBJ whole genome shotgun (WGS) entry which is preliminary data.</text>
</comment>
<dbReference type="GO" id="GO:0005576">
    <property type="term" value="C:extracellular region"/>
    <property type="evidence" value="ECO:0007669"/>
    <property type="project" value="UniProtKB-SubCell"/>
</dbReference>
<dbReference type="Pfam" id="PF03952">
    <property type="entry name" value="Enolase_N"/>
    <property type="match status" value="1"/>
</dbReference>
<comment type="catalytic activity">
    <reaction evidence="9">
        <text>(2R)-2-phosphoglycerate = phosphoenolpyruvate + H2O</text>
        <dbReference type="Rhea" id="RHEA:10164"/>
        <dbReference type="ChEBI" id="CHEBI:15377"/>
        <dbReference type="ChEBI" id="CHEBI:58289"/>
        <dbReference type="ChEBI" id="CHEBI:58702"/>
        <dbReference type="EC" id="4.2.1.11"/>
    </reaction>
</comment>
<organism evidence="15 16">
    <name type="scientific">Jiangella mangrovi</name>
    <dbReference type="NCBI Taxonomy" id="1524084"/>
    <lineage>
        <taxon>Bacteria</taxon>
        <taxon>Bacillati</taxon>
        <taxon>Actinomycetota</taxon>
        <taxon>Actinomycetes</taxon>
        <taxon>Jiangellales</taxon>
        <taxon>Jiangellaceae</taxon>
        <taxon>Jiangella</taxon>
    </lineage>
</organism>
<comment type="subcellular location">
    <subcellularLocation>
        <location evidence="9">Cytoplasm</location>
    </subcellularLocation>
    <subcellularLocation>
        <location evidence="9">Secreted</location>
    </subcellularLocation>
    <subcellularLocation>
        <location evidence="9">Cell surface</location>
    </subcellularLocation>
    <text evidence="9">Fractions of enolase are present in both the cytoplasm and on the cell surface.</text>
</comment>
<comment type="pathway">
    <text evidence="1 9">Carbohydrate degradation; glycolysis; pyruvate from D-glyceraldehyde 3-phosphate: step 4/5.</text>
</comment>
<dbReference type="NCBIfam" id="TIGR01060">
    <property type="entry name" value="eno"/>
    <property type="match status" value="1"/>
</dbReference>
<dbReference type="InterPro" id="IPR020810">
    <property type="entry name" value="Enolase_C"/>
</dbReference>
<evidence type="ECO:0000256" key="9">
    <source>
        <dbReference type="HAMAP-Rule" id="MF_00318"/>
    </source>
</evidence>
<feature type="domain" description="Enolase C-terminal TIM barrel" evidence="13">
    <location>
        <begin position="143"/>
        <end position="431"/>
    </location>
</feature>
<feature type="binding site" evidence="9 11">
    <location>
        <position position="290"/>
    </location>
    <ligand>
        <name>Mg(2+)</name>
        <dbReference type="ChEBI" id="CHEBI:18420"/>
    </ligand>
</feature>
<dbReference type="PANTHER" id="PTHR11902:SF1">
    <property type="entry name" value="ENOLASE"/>
    <property type="match status" value="1"/>
</dbReference>
<evidence type="ECO:0000256" key="11">
    <source>
        <dbReference type="PIRSR" id="PIRSR001400-3"/>
    </source>
</evidence>
<dbReference type="GO" id="GO:0004634">
    <property type="term" value="F:phosphopyruvate hydratase activity"/>
    <property type="evidence" value="ECO:0007669"/>
    <property type="project" value="UniProtKB-UniRule"/>
</dbReference>